<dbReference type="AlphaFoldDB" id="A0A3S0LR27"/>
<proteinExistence type="predicted"/>
<dbReference type="Proteomes" id="UP000279908">
    <property type="component" value="Unassembled WGS sequence"/>
</dbReference>
<evidence type="ECO:0000313" key="2">
    <source>
        <dbReference type="Proteomes" id="UP000279908"/>
    </source>
</evidence>
<sequence>MKKSISIFACSFILLGGCTGSVRPVMVPLEIQSMQAREYSAGKDVVFPAVISVFQDMGYNIKSADIASGFINAESPAETKTVLFSGRHVGKTVATGFIEKIGPVTRVRLNFVFTEHVYMGMGSEKQKDEPVLDSQIYTNAFERIENAIFMRTSK</sequence>
<dbReference type="RefSeq" id="WP_126341535.1">
    <property type="nucleotide sequence ID" value="NZ_RXYJ01000002.1"/>
</dbReference>
<protein>
    <submittedName>
        <fullName evidence="1">Uncharacterized protein</fullName>
    </submittedName>
</protein>
<gene>
    <name evidence="1" type="ORF">EKD02_02600</name>
</gene>
<dbReference type="EMBL" id="RXYK01000002">
    <property type="protein sequence ID" value="RTY39580.1"/>
    <property type="molecule type" value="Genomic_DNA"/>
</dbReference>
<evidence type="ECO:0000313" key="1">
    <source>
        <dbReference type="EMBL" id="RTY39580.1"/>
    </source>
</evidence>
<name>A0A3S0LR27_CHLPH</name>
<comment type="caution">
    <text evidence="1">The sequence shown here is derived from an EMBL/GenBank/DDBJ whole genome shotgun (WGS) entry which is preliminary data.</text>
</comment>
<reference evidence="1 2" key="1">
    <citation type="submission" date="2018-12" db="EMBL/GenBank/DDBJ databases">
        <authorList>
            <person name="Lunina O.N."/>
            <person name="Grouzdev D.S."/>
            <person name="Gorlenko V.M."/>
            <person name="Savvichev A.S."/>
        </authorList>
    </citation>
    <scope>NUCLEOTIDE SEQUENCE [LARGE SCALE GENOMIC DNA]</scope>
    <source>
        <strain evidence="1 2">BrKhr-17</strain>
    </source>
</reference>
<dbReference type="PROSITE" id="PS51257">
    <property type="entry name" value="PROKAR_LIPOPROTEIN"/>
    <property type="match status" value="1"/>
</dbReference>
<accession>A0A3S0LR27</accession>
<organism evidence="1 2">
    <name type="scientific">Chlorobium phaeovibrioides</name>
    <dbReference type="NCBI Taxonomy" id="1094"/>
    <lineage>
        <taxon>Bacteria</taxon>
        <taxon>Pseudomonadati</taxon>
        <taxon>Chlorobiota</taxon>
        <taxon>Chlorobiia</taxon>
        <taxon>Chlorobiales</taxon>
        <taxon>Chlorobiaceae</taxon>
        <taxon>Chlorobium/Pelodictyon group</taxon>
        <taxon>Chlorobium</taxon>
    </lineage>
</organism>